<dbReference type="InterPro" id="IPR042171">
    <property type="entry name" value="Acyl-CoA_hotdog"/>
</dbReference>
<dbReference type="RefSeq" id="WP_111905380.1">
    <property type="nucleotide sequence ID" value="NZ_QLNP01000099.1"/>
</dbReference>
<accession>A0A328HB30</accession>
<reference evidence="3 4" key="1">
    <citation type="submission" date="2018-04" db="EMBL/GenBank/DDBJ databases">
        <title>Bacteria isolated from cave deposits of Manipur.</title>
        <authorList>
            <person name="Sahoo D."/>
            <person name="Sarangthem I."/>
            <person name="Nandeibam J."/>
        </authorList>
    </citation>
    <scope>NUCLEOTIDE SEQUENCE [LARGE SCALE GENOMIC DNA]</scope>
    <source>
        <strain evidence="4">mrc11</strain>
    </source>
</reference>
<sequence>MTAELPELAGGDFYYQDLGGGRFCSTIHAQGAWNAHEQHMAPASGLLADRLDRHEPRDDMRMARLSYEILGLIPGGEFDIVTSTLRPGRTIELLQAELVAAGRVAIRATAWRMVTSDTAAVAAVEDGAIPSPEECKPYDGVSVWPGGYIRSLEMRVAEGHRPGAGKVWLRTDHPLTDRNDSTDMARLMGLVDTANGIATRVPPGKDSYAFPNLDLQIHMYRRPEGEWLGLDNAVSFGADGIGLTSTVLHDRSGPFGRAEQILTVRKS</sequence>
<dbReference type="Pfam" id="PF20789">
    <property type="entry name" value="4HBT_3C"/>
    <property type="match status" value="1"/>
</dbReference>
<dbReference type="Gene3D" id="2.40.160.210">
    <property type="entry name" value="Acyl-CoA thioesterase, double hotdog domain"/>
    <property type="match status" value="1"/>
</dbReference>
<comment type="caution">
    <text evidence="3">The sequence shown here is derived from an EMBL/GenBank/DDBJ whole genome shotgun (WGS) entry which is preliminary data.</text>
</comment>
<feature type="domain" description="Acyl-CoA thioesterase-like C-terminal" evidence="2">
    <location>
        <begin position="132"/>
        <end position="264"/>
    </location>
</feature>
<evidence type="ECO:0000313" key="3">
    <source>
        <dbReference type="EMBL" id="RAM35699.1"/>
    </source>
</evidence>
<dbReference type="AlphaFoldDB" id="A0A328HB30"/>
<dbReference type="InterPro" id="IPR049449">
    <property type="entry name" value="TesB_ACOT8-like_N"/>
</dbReference>
<name>A0A328HB30_ARTGO</name>
<protein>
    <submittedName>
        <fullName evidence="3">Thioesterase family protein</fullName>
    </submittedName>
</protein>
<evidence type="ECO:0000259" key="1">
    <source>
        <dbReference type="Pfam" id="PF13622"/>
    </source>
</evidence>
<dbReference type="InterPro" id="IPR049450">
    <property type="entry name" value="ACOT8-like_C"/>
</dbReference>
<evidence type="ECO:0000259" key="2">
    <source>
        <dbReference type="Pfam" id="PF20789"/>
    </source>
</evidence>
<dbReference type="Pfam" id="PF13622">
    <property type="entry name" value="4HBT_3"/>
    <property type="match status" value="1"/>
</dbReference>
<feature type="domain" description="Acyl-CoA thioesterase-like N-terminal HotDog" evidence="1">
    <location>
        <begin position="31"/>
        <end position="113"/>
    </location>
</feature>
<proteinExistence type="predicted"/>
<organism evidence="3 4">
    <name type="scientific">Arthrobacter globiformis</name>
    <dbReference type="NCBI Taxonomy" id="1665"/>
    <lineage>
        <taxon>Bacteria</taxon>
        <taxon>Bacillati</taxon>
        <taxon>Actinomycetota</taxon>
        <taxon>Actinomycetes</taxon>
        <taxon>Micrococcales</taxon>
        <taxon>Micrococcaceae</taxon>
        <taxon>Arthrobacter</taxon>
    </lineage>
</organism>
<dbReference type="SUPFAM" id="SSF54637">
    <property type="entry name" value="Thioesterase/thiol ester dehydrase-isomerase"/>
    <property type="match status" value="1"/>
</dbReference>
<dbReference type="OrthoDB" id="1413770at2"/>
<dbReference type="InterPro" id="IPR029069">
    <property type="entry name" value="HotDog_dom_sf"/>
</dbReference>
<gene>
    <name evidence="3" type="ORF">DBZ45_18940</name>
</gene>
<evidence type="ECO:0000313" key="4">
    <source>
        <dbReference type="Proteomes" id="UP000249166"/>
    </source>
</evidence>
<dbReference type="EMBL" id="QLNP01000099">
    <property type="protein sequence ID" value="RAM35699.1"/>
    <property type="molecule type" value="Genomic_DNA"/>
</dbReference>
<dbReference type="Proteomes" id="UP000249166">
    <property type="component" value="Unassembled WGS sequence"/>
</dbReference>